<feature type="region of interest" description="Disordered" evidence="2">
    <location>
        <begin position="176"/>
        <end position="215"/>
    </location>
</feature>
<dbReference type="EMBL" id="CAJNDS010000646">
    <property type="protein sequence ID" value="CAE7225173.1"/>
    <property type="molecule type" value="Genomic_DNA"/>
</dbReference>
<proteinExistence type="predicted"/>
<feature type="coiled-coil region" evidence="1">
    <location>
        <begin position="1"/>
        <end position="151"/>
    </location>
</feature>
<keyword evidence="5" id="KW-1185">Reference proteome</keyword>
<keyword evidence="3" id="KW-0472">Membrane</keyword>
<accession>A0A812KDB3</accession>
<evidence type="ECO:0000256" key="1">
    <source>
        <dbReference type="SAM" id="Coils"/>
    </source>
</evidence>
<name>A0A812KDB3_9DINO</name>
<reference evidence="4" key="1">
    <citation type="submission" date="2021-02" db="EMBL/GenBank/DDBJ databases">
        <authorList>
            <person name="Dougan E. K."/>
            <person name="Rhodes N."/>
            <person name="Thang M."/>
            <person name="Chan C."/>
        </authorList>
    </citation>
    <scope>NUCLEOTIDE SEQUENCE</scope>
</reference>
<protein>
    <submittedName>
        <fullName evidence="4">CKMT2 protein</fullName>
    </submittedName>
</protein>
<evidence type="ECO:0000256" key="3">
    <source>
        <dbReference type="SAM" id="Phobius"/>
    </source>
</evidence>
<comment type="caution">
    <text evidence="4">The sequence shown here is derived from an EMBL/GenBank/DDBJ whole genome shotgun (WGS) entry which is preliminary data.</text>
</comment>
<gene>
    <name evidence="4" type="primary">CKMT2</name>
    <name evidence="4" type="ORF">SNAT2548_LOCUS8658</name>
</gene>
<keyword evidence="3" id="KW-0812">Transmembrane</keyword>
<evidence type="ECO:0000313" key="5">
    <source>
        <dbReference type="Proteomes" id="UP000604046"/>
    </source>
</evidence>
<organism evidence="4 5">
    <name type="scientific">Symbiodinium natans</name>
    <dbReference type="NCBI Taxonomy" id="878477"/>
    <lineage>
        <taxon>Eukaryota</taxon>
        <taxon>Sar</taxon>
        <taxon>Alveolata</taxon>
        <taxon>Dinophyceae</taxon>
        <taxon>Suessiales</taxon>
        <taxon>Symbiodiniaceae</taxon>
        <taxon>Symbiodinium</taxon>
    </lineage>
</organism>
<evidence type="ECO:0000313" key="4">
    <source>
        <dbReference type="EMBL" id="CAE7225173.1"/>
    </source>
</evidence>
<sequence length="255" mass="28842">MAERRVAVMRLKEDLARLRNDTVAAREEELRLKTQAASETLLGGKRREALMGQQQELRAKLEEFARSTDVHKASAREWQEELESLERHQALAVEQVQTLEKANGRLREVAAEHALHLARAEARVKRFEARRSQTKAEVVKLQQQLSKQAETTNVCTTVDGPSKTEATERAASIIAHQHHSRVANSKKERAGSSKAARAKQMCNGTQRSNKPNRKESEEAEEVWGLEQKWQVTLLFLLVLVIALGPYLIAQLLDRS</sequence>
<dbReference type="OrthoDB" id="10360083at2759"/>
<evidence type="ECO:0000256" key="2">
    <source>
        <dbReference type="SAM" id="MobiDB-lite"/>
    </source>
</evidence>
<keyword evidence="3" id="KW-1133">Transmembrane helix</keyword>
<dbReference type="Proteomes" id="UP000604046">
    <property type="component" value="Unassembled WGS sequence"/>
</dbReference>
<dbReference type="AlphaFoldDB" id="A0A812KDB3"/>
<keyword evidence="1" id="KW-0175">Coiled coil</keyword>
<feature type="transmembrane region" description="Helical" evidence="3">
    <location>
        <begin position="233"/>
        <end position="252"/>
    </location>
</feature>